<evidence type="ECO:0000313" key="2">
    <source>
        <dbReference type="EMBL" id="SPO30791.1"/>
    </source>
</evidence>
<protein>
    <recommendedName>
        <fullName evidence="4">Secreted protein</fullName>
    </recommendedName>
</protein>
<feature type="chain" id="PRO_5022995203" description="Secreted protein" evidence="1">
    <location>
        <begin position="23"/>
        <end position="108"/>
    </location>
</feature>
<proteinExistence type="predicted"/>
<dbReference type="EMBL" id="OOIN01000035">
    <property type="protein sequence ID" value="SPO30791.1"/>
    <property type="molecule type" value="Genomic_DNA"/>
</dbReference>
<organism evidence="2 3">
    <name type="scientific">Ustilago trichophora</name>
    <dbReference type="NCBI Taxonomy" id="86804"/>
    <lineage>
        <taxon>Eukaryota</taxon>
        <taxon>Fungi</taxon>
        <taxon>Dikarya</taxon>
        <taxon>Basidiomycota</taxon>
        <taxon>Ustilaginomycotina</taxon>
        <taxon>Ustilaginomycetes</taxon>
        <taxon>Ustilaginales</taxon>
        <taxon>Ustilaginaceae</taxon>
        <taxon>Ustilago</taxon>
    </lineage>
</organism>
<dbReference type="AlphaFoldDB" id="A0A5C3EMT3"/>
<sequence length="108" mass="11640">MFLISIASIAILESLAASLALAETNAARWTHANSPSPLHTLPLSQPSSDLSPRISLLPSSGSMGDIAASTSGDAGVERRYAGQARFFESPNERAVRRGRERRLFEYLP</sequence>
<gene>
    <name evidence="2" type="ORF">UTRI_05583_B</name>
</gene>
<accession>A0A5C3EMT3</accession>
<evidence type="ECO:0000313" key="3">
    <source>
        <dbReference type="Proteomes" id="UP000324022"/>
    </source>
</evidence>
<evidence type="ECO:0008006" key="4">
    <source>
        <dbReference type="Google" id="ProtNLM"/>
    </source>
</evidence>
<keyword evidence="3" id="KW-1185">Reference proteome</keyword>
<keyword evidence="1" id="KW-0732">Signal</keyword>
<evidence type="ECO:0000256" key="1">
    <source>
        <dbReference type="SAM" id="SignalP"/>
    </source>
</evidence>
<reference evidence="2 3" key="1">
    <citation type="submission" date="2018-03" db="EMBL/GenBank/DDBJ databases">
        <authorList>
            <person name="Guldener U."/>
        </authorList>
    </citation>
    <scope>NUCLEOTIDE SEQUENCE [LARGE SCALE GENOMIC DNA]</scope>
    <source>
        <strain evidence="2 3">NBRC100155</strain>
    </source>
</reference>
<feature type="signal peptide" evidence="1">
    <location>
        <begin position="1"/>
        <end position="22"/>
    </location>
</feature>
<dbReference type="Proteomes" id="UP000324022">
    <property type="component" value="Unassembled WGS sequence"/>
</dbReference>
<name>A0A5C3EMT3_9BASI</name>